<dbReference type="InterPro" id="IPR028098">
    <property type="entry name" value="Glyco_trans_4-like_N"/>
</dbReference>
<evidence type="ECO:0000313" key="7">
    <source>
        <dbReference type="Proteomes" id="UP000431092"/>
    </source>
</evidence>
<name>A0A6I3J036_9MICO</name>
<evidence type="ECO:0000313" key="6">
    <source>
        <dbReference type="EMBL" id="MTB72656.1"/>
    </source>
</evidence>
<accession>A0A6I3J036</accession>
<dbReference type="GO" id="GO:0016758">
    <property type="term" value="F:hexosyltransferase activity"/>
    <property type="evidence" value="ECO:0007669"/>
    <property type="project" value="TreeGrafter"/>
</dbReference>
<feature type="domain" description="Glycosyltransferase subfamily 4-like N-terminal" evidence="5">
    <location>
        <begin position="15"/>
        <end position="201"/>
    </location>
</feature>
<dbReference type="Proteomes" id="UP000431092">
    <property type="component" value="Unassembled WGS sequence"/>
</dbReference>
<dbReference type="PANTHER" id="PTHR45947:SF3">
    <property type="entry name" value="SULFOQUINOVOSYL TRANSFERASE SQD2"/>
    <property type="match status" value="1"/>
</dbReference>
<protein>
    <recommendedName>
        <fullName evidence="1">D-inositol 3-phosphate glycosyltransferase</fullName>
    </recommendedName>
</protein>
<dbReference type="RefSeq" id="WP_154593909.1">
    <property type="nucleotide sequence ID" value="NZ_WLVL01000039.1"/>
</dbReference>
<dbReference type="SUPFAM" id="SSF53756">
    <property type="entry name" value="UDP-Glycosyltransferase/glycogen phosphorylase"/>
    <property type="match status" value="1"/>
</dbReference>
<evidence type="ECO:0000256" key="3">
    <source>
        <dbReference type="ARBA" id="ARBA00022679"/>
    </source>
</evidence>
<dbReference type="GO" id="GO:1901137">
    <property type="term" value="P:carbohydrate derivative biosynthetic process"/>
    <property type="evidence" value="ECO:0007669"/>
    <property type="project" value="UniProtKB-ARBA"/>
</dbReference>
<reference evidence="6 7" key="1">
    <citation type="submission" date="2019-11" db="EMBL/GenBank/DDBJ databases">
        <title>Whole genome sequencing identifies a novel species of the genus Arsenicicoccus isolated from human blood.</title>
        <authorList>
            <person name="Jeong J.H."/>
            <person name="Kweon O.J."/>
            <person name="Kim H.R."/>
            <person name="Kim T.-H."/>
            <person name="Ha S.-M."/>
            <person name="Lee M.-K."/>
        </authorList>
    </citation>
    <scope>NUCLEOTIDE SEQUENCE [LARGE SCALE GENOMIC DNA]</scope>
    <source>
        <strain evidence="6 7">MKL-02</strain>
    </source>
</reference>
<dbReference type="EMBL" id="WLVL01000039">
    <property type="protein sequence ID" value="MTB72656.1"/>
    <property type="molecule type" value="Genomic_DNA"/>
</dbReference>
<comment type="caution">
    <text evidence="6">The sequence shown here is derived from an EMBL/GenBank/DDBJ whole genome shotgun (WGS) entry which is preliminary data.</text>
</comment>
<evidence type="ECO:0000256" key="1">
    <source>
        <dbReference type="ARBA" id="ARBA00021292"/>
    </source>
</evidence>
<dbReference type="Gene3D" id="3.40.50.2000">
    <property type="entry name" value="Glycogen Phosphorylase B"/>
    <property type="match status" value="2"/>
</dbReference>
<evidence type="ECO:0000259" key="5">
    <source>
        <dbReference type="Pfam" id="PF13579"/>
    </source>
</evidence>
<gene>
    <name evidence="6" type="ORF">GGG17_11890</name>
</gene>
<dbReference type="AlphaFoldDB" id="A0A6I3J036"/>
<proteinExistence type="predicted"/>
<evidence type="ECO:0000256" key="2">
    <source>
        <dbReference type="ARBA" id="ARBA00022676"/>
    </source>
</evidence>
<evidence type="ECO:0000259" key="4">
    <source>
        <dbReference type="Pfam" id="PF00534"/>
    </source>
</evidence>
<keyword evidence="2" id="KW-0328">Glycosyltransferase</keyword>
<dbReference type="Pfam" id="PF00534">
    <property type="entry name" value="Glycos_transf_1"/>
    <property type="match status" value="1"/>
</dbReference>
<organism evidence="6 7">
    <name type="scientific">Arsenicicoccus cauae</name>
    <dbReference type="NCBI Taxonomy" id="2663847"/>
    <lineage>
        <taxon>Bacteria</taxon>
        <taxon>Bacillati</taxon>
        <taxon>Actinomycetota</taxon>
        <taxon>Actinomycetes</taxon>
        <taxon>Micrococcales</taxon>
        <taxon>Intrasporangiaceae</taxon>
        <taxon>Arsenicicoccus</taxon>
    </lineage>
</organism>
<dbReference type="InterPro" id="IPR050194">
    <property type="entry name" value="Glycosyltransferase_grp1"/>
</dbReference>
<keyword evidence="7" id="KW-1185">Reference proteome</keyword>
<sequence length="422" mass="44344">MQILIVCLNYAPEPSGTAPYTAGLAQGLLDLGHDVHVIAGIPHYPSWTNYTGFSGRRREDIVDGVPVTRLWHTIPSADGGPGLGRAVMELTFGLHTLLVGWGKPDLVLTVSPALISSGFALARARLGAGRPQTAIWVQDMYSTGLAELGSAGAVAAAAFKILERGVLGLADGVSVIHERFRRYVVQEVGVDGSKVVVNRNWAHLRTDPHGVDVRQMRATLAGDPDRPIALHAGNMGAKQGLENVVEAARLAQQQQSDVMFVLVGDGNQRARLEELGAGCANLTFAPALPDGEFRAALEAADVLLVNEKAGVKEMAVPSKLTSYFRVGRPVVAATSDDGSCADEVRAADAGPVIPAGDPALMLSTVEALVADPDGSRRYAESATRFAAANLSAASAISGFSAWLQGLVERRRAVTAPTLADSH</sequence>
<keyword evidence="3 6" id="KW-0808">Transferase</keyword>
<dbReference type="PANTHER" id="PTHR45947">
    <property type="entry name" value="SULFOQUINOVOSYL TRANSFERASE SQD2"/>
    <property type="match status" value="1"/>
</dbReference>
<dbReference type="Pfam" id="PF13579">
    <property type="entry name" value="Glyco_trans_4_4"/>
    <property type="match status" value="1"/>
</dbReference>
<dbReference type="InterPro" id="IPR001296">
    <property type="entry name" value="Glyco_trans_1"/>
</dbReference>
<feature type="domain" description="Glycosyl transferase family 1" evidence="4">
    <location>
        <begin position="216"/>
        <end position="383"/>
    </location>
</feature>
<dbReference type="CDD" id="cd03794">
    <property type="entry name" value="GT4_WbuB-like"/>
    <property type="match status" value="1"/>
</dbReference>